<proteinExistence type="predicted"/>
<dbReference type="OrthoDB" id="2431938at2759"/>
<feature type="transmembrane region" description="Helical" evidence="1">
    <location>
        <begin position="210"/>
        <end position="238"/>
    </location>
</feature>
<dbReference type="AlphaFoldDB" id="A0A6A6XX27"/>
<protein>
    <submittedName>
        <fullName evidence="2">Uncharacterized protein</fullName>
    </submittedName>
</protein>
<feature type="transmembrane region" description="Helical" evidence="1">
    <location>
        <begin position="295"/>
        <end position="317"/>
    </location>
</feature>
<evidence type="ECO:0000256" key="1">
    <source>
        <dbReference type="SAM" id="Phobius"/>
    </source>
</evidence>
<keyword evidence="1" id="KW-0812">Transmembrane</keyword>
<keyword evidence="1" id="KW-1133">Transmembrane helix</keyword>
<reference evidence="2" key="1">
    <citation type="journal article" date="2020" name="Stud. Mycol.">
        <title>101 Dothideomycetes genomes: a test case for predicting lifestyles and emergence of pathogens.</title>
        <authorList>
            <person name="Haridas S."/>
            <person name="Albert R."/>
            <person name="Binder M."/>
            <person name="Bloem J."/>
            <person name="Labutti K."/>
            <person name="Salamov A."/>
            <person name="Andreopoulos B."/>
            <person name="Baker S."/>
            <person name="Barry K."/>
            <person name="Bills G."/>
            <person name="Bluhm B."/>
            <person name="Cannon C."/>
            <person name="Castanera R."/>
            <person name="Culley D."/>
            <person name="Daum C."/>
            <person name="Ezra D."/>
            <person name="Gonzalez J."/>
            <person name="Henrissat B."/>
            <person name="Kuo A."/>
            <person name="Liang C."/>
            <person name="Lipzen A."/>
            <person name="Lutzoni F."/>
            <person name="Magnuson J."/>
            <person name="Mondo S."/>
            <person name="Nolan M."/>
            <person name="Ohm R."/>
            <person name="Pangilinan J."/>
            <person name="Park H.-J."/>
            <person name="Ramirez L."/>
            <person name="Alfaro M."/>
            <person name="Sun H."/>
            <person name="Tritt A."/>
            <person name="Yoshinaga Y."/>
            <person name="Zwiers L.-H."/>
            <person name="Turgeon B."/>
            <person name="Goodwin S."/>
            <person name="Spatafora J."/>
            <person name="Crous P."/>
            <person name="Grigoriev I."/>
        </authorList>
    </citation>
    <scope>NUCLEOTIDE SEQUENCE</scope>
    <source>
        <strain evidence="2">CBS 109.77</strain>
    </source>
</reference>
<accession>A0A6A6XX27</accession>
<dbReference type="EMBL" id="MU001739">
    <property type="protein sequence ID" value="KAF2801072.1"/>
    <property type="molecule type" value="Genomic_DNA"/>
</dbReference>
<sequence>MILDFDPPSATGRIAWDGGSIPILQKFHMIPFLDEVFRDVTIGFGPSTLEYDAPTWWQMFSFLNDFGVLYMICLLEATRPANKWTPAYFPAIMATIAQLGGGGVIIPLQYYLYSVFCPPVGLQYSADRRIDTGRAFIWLPLALLFNTIPLAGMYLSPDLNARHYWTWAWQLYSIRIALGYYFLLACSSLVPSGVLRTAKTMNYHTALRIILGPLIVISATVWINLLVNCPYSFSVLFIPSKNHEQEHANRWVGMIRRCLQYDELVVFGSAFLWLVYLALDMKNAGIWSPGKVLRFLGAFAGAIAVGPGAALGGLWLWREKDLVVEVGGHKSGKKRRA</sequence>
<feature type="transmembrane region" description="Helical" evidence="1">
    <location>
        <begin position="167"/>
        <end position="190"/>
    </location>
</feature>
<keyword evidence="1" id="KW-0472">Membrane</keyword>
<evidence type="ECO:0000313" key="3">
    <source>
        <dbReference type="Proteomes" id="UP000799757"/>
    </source>
</evidence>
<feature type="transmembrane region" description="Helical" evidence="1">
    <location>
        <begin position="56"/>
        <end position="75"/>
    </location>
</feature>
<gene>
    <name evidence="2" type="ORF">K505DRAFT_227365</name>
</gene>
<feature type="transmembrane region" description="Helical" evidence="1">
    <location>
        <begin position="135"/>
        <end position="155"/>
    </location>
</feature>
<organism evidence="2 3">
    <name type="scientific">Melanomma pulvis-pyrius CBS 109.77</name>
    <dbReference type="NCBI Taxonomy" id="1314802"/>
    <lineage>
        <taxon>Eukaryota</taxon>
        <taxon>Fungi</taxon>
        <taxon>Dikarya</taxon>
        <taxon>Ascomycota</taxon>
        <taxon>Pezizomycotina</taxon>
        <taxon>Dothideomycetes</taxon>
        <taxon>Pleosporomycetidae</taxon>
        <taxon>Pleosporales</taxon>
        <taxon>Melanommataceae</taxon>
        <taxon>Melanomma</taxon>
    </lineage>
</organism>
<evidence type="ECO:0000313" key="2">
    <source>
        <dbReference type="EMBL" id="KAF2801072.1"/>
    </source>
</evidence>
<name>A0A6A6XX27_9PLEO</name>
<keyword evidence="3" id="KW-1185">Reference proteome</keyword>
<feature type="transmembrane region" description="Helical" evidence="1">
    <location>
        <begin position="87"/>
        <end position="112"/>
    </location>
</feature>
<dbReference type="Proteomes" id="UP000799757">
    <property type="component" value="Unassembled WGS sequence"/>
</dbReference>
<feature type="transmembrane region" description="Helical" evidence="1">
    <location>
        <begin position="259"/>
        <end position="279"/>
    </location>
</feature>